<dbReference type="Proteomes" id="UP000093592">
    <property type="component" value="Unassembled WGS sequence"/>
</dbReference>
<reference evidence="3" key="1">
    <citation type="submission" date="2016-06" db="EMBL/GenBank/DDBJ databases">
        <authorList>
            <person name="Sutton G."/>
            <person name="Brinkac L."/>
            <person name="Sanka R."/>
            <person name="Adams M."/>
            <person name="Lau E."/>
            <person name="Sam S."/>
            <person name="Sreng N."/>
            <person name="Him V."/>
            <person name="Kerleguer A."/>
            <person name="Cheng S."/>
        </authorList>
    </citation>
    <scope>NUCLEOTIDE SEQUENCE [LARGE SCALE GENOMIC DNA]</scope>
    <source>
        <strain evidence="3">E861</strain>
    </source>
</reference>
<dbReference type="Pfam" id="PF01740">
    <property type="entry name" value="STAS"/>
    <property type="match status" value="1"/>
</dbReference>
<proteinExistence type="predicted"/>
<gene>
    <name evidence="2" type="ORF">A5707_19350</name>
</gene>
<dbReference type="AlphaFoldDB" id="A0A1A2ZDA4"/>
<dbReference type="EMBL" id="LZKJ01000087">
    <property type="protein sequence ID" value="OBI47442.1"/>
    <property type="molecule type" value="Genomic_DNA"/>
</dbReference>
<accession>A0A1A2ZDA4</accession>
<evidence type="ECO:0000259" key="1">
    <source>
        <dbReference type="PROSITE" id="PS50801"/>
    </source>
</evidence>
<protein>
    <recommendedName>
        <fullName evidence="1">STAS domain-containing protein</fullName>
    </recommendedName>
</protein>
<feature type="domain" description="STAS" evidence="1">
    <location>
        <begin position="15"/>
        <end position="62"/>
    </location>
</feature>
<organism evidence="2 3">
    <name type="scientific">Mycobacterium kyorinense</name>
    <dbReference type="NCBI Taxonomy" id="487514"/>
    <lineage>
        <taxon>Bacteria</taxon>
        <taxon>Bacillati</taxon>
        <taxon>Actinomycetota</taxon>
        <taxon>Actinomycetes</taxon>
        <taxon>Mycobacteriales</taxon>
        <taxon>Mycobacteriaceae</taxon>
        <taxon>Mycobacterium</taxon>
    </lineage>
</organism>
<dbReference type="InterPro" id="IPR036513">
    <property type="entry name" value="STAS_dom_sf"/>
</dbReference>
<comment type="caution">
    <text evidence="2">The sequence shown here is derived from an EMBL/GenBank/DDBJ whole genome shotgun (WGS) entry which is preliminary data.</text>
</comment>
<dbReference type="OrthoDB" id="4752222at2"/>
<dbReference type="Gene3D" id="3.30.750.24">
    <property type="entry name" value="STAS domain"/>
    <property type="match status" value="1"/>
</dbReference>
<evidence type="ECO:0000313" key="3">
    <source>
        <dbReference type="Proteomes" id="UP000093592"/>
    </source>
</evidence>
<evidence type="ECO:0000313" key="2">
    <source>
        <dbReference type="EMBL" id="OBI47442.1"/>
    </source>
</evidence>
<dbReference type="RefSeq" id="WP_065014203.1">
    <property type="nucleotide sequence ID" value="NZ_LZKJ01000087.1"/>
</dbReference>
<name>A0A1A2ZDA4_9MYCO</name>
<dbReference type="SUPFAM" id="SSF52091">
    <property type="entry name" value="SpoIIaa-like"/>
    <property type="match status" value="1"/>
</dbReference>
<dbReference type="CDD" id="cd07043">
    <property type="entry name" value="STAS_anti-anti-sigma_factors"/>
    <property type="match status" value="1"/>
</dbReference>
<sequence length="103" mass="10781">MTRSVFELADGPREFAVTGEIDASNADDFAKSVGALSDEPVILDLSGLRYLDSAGFAALDRLLAAGAVVVVVSPDSVVYKAAQLMALPFHPDVETARRALDGS</sequence>
<dbReference type="PROSITE" id="PS50801">
    <property type="entry name" value="STAS"/>
    <property type="match status" value="1"/>
</dbReference>
<dbReference type="InterPro" id="IPR002645">
    <property type="entry name" value="STAS_dom"/>
</dbReference>